<dbReference type="PANTHER" id="PTHR43130">
    <property type="entry name" value="ARAC-FAMILY TRANSCRIPTIONAL REGULATOR"/>
    <property type="match status" value="1"/>
</dbReference>
<feature type="domain" description="ABM" evidence="2">
    <location>
        <begin position="198"/>
        <end position="257"/>
    </location>
</feature>
<dbReference type="Pfam" id="PF03992">
    <property type="entry name" value="ABM"/>
    <property type="match status" value="1"/>
</dbReference>
<accession>A0ABV8DNM2</accession>
<dbReference type="PANTHER" id="PTHR43130:SF2">
    <property type="entry name" value="DJ-1_PFPI DOMAIN-CONTAINING PROTEIN"/>
    <property type="match status" value="1"/>
</dbReference>
<gene>
    <name evidence="3" type="ORF">ACFO0B_03305</name>
</gene>
<dbReference type="SUPFAM" id="SSF52317">
    <property type="entry name" value="Class I glutamine amidotransferase-like"/>
    <property type="match status" value="1"/>
</dbReference>
<dbReference type="InterPro" id="IPR002818">
    <property type="entry name" value="DJ-1/PfpI"/>
</dbReference>
<evidence type="ECO:0000259" key="1">
    <source>
        <dbReference type="Pfam" id="PF01965"/>
    </source>
</evidence>
<dbReference type="Proteomes" id="UP001595696">
    <property type="component" value="Unassembled WGS sequence"/>
</dbReference>
<dbReference type="InterPro" id="IPR007138">
    <property type="entry name" value="ABM_dom"/>
</dbReference>
<dbReference type="InterPro" id="IPR029062">
    <property type="entry name" value="Class_I_gatase-like"/>
</dbReference>
<feature type="domain" description="DJ-1/PfpI" evidence="1">
    <location>
        <begin position="4"/>
        <end position="167"/>
    </location>
</feature>
<evidence type="ECO:0000313" key="3">
    <source>
        <dbReference type="EMBL" id="MFC3961012.1"/>
    </source>
</evidence>
<proteinExistence type="predicted"/>
<evidence type="ECO:0000259" key="2">
    <source>
        <dbReference type="Pfam" id="PF03992"/>
    </source>
</evidence>
<comment type="caution">
    <text evidence="3">The sequence shown here is derived from an EMBL/GenBank/DDBJ whole genome shotgun (WGS) entry which is preliminary data.</text>
</comment>
<sequence>MTLRVHTLLYDGVEDQDFIGPITALGTVDGVEHSFVTVDGSGTVTTAAGLELTVRTPWSPEDADLLVIPGGGYGPGSAVEEQRSTVPLALAAARGPGLTLAAVCTGTLLLAAAGITTGRRCTTHHIALDDLRRQGAIVTSGRVVDDGDLVTAGGVTSGIDLGLHLVERFFGAESAAQAEEILEHERRTEPWQAEPGVTFVNAIEIPAERIEEFIREWRERAALMRTAAGFRDVRLHRAILPGARFQLVDIAHWDSAEGCQAAGLDPAVVTSVDEAGTIAATHPAIYRVAAEFS</sequence>
<dbReference type="EMBL" id="JBHSAX010000003">
    <property type="protein sequence ID" value="MFC3961012.1"/>
    <property type="molecule type" value="Genomic_DNA"/>
</dbReference>
<dbReference type="Pfam" id="PF01965">
    <property type="entry name" value="DJ-1_PfpI"/>
    <property type="match status" value="1"/>
</dbReference>
<dbReference type="RefSeq" id="WP_378610774.1">
    <property type="nucleotide sequence ID" value="NZ_JBHSAX010000003.1"/>
</dbReference>
<protein>
    <submittedName>
        <fullName evidence="3">DJ-1/PfpI family protein</fullName>
    </submittedName>
</protein>
<dbReference type="InterPro" id="IPR052158">
    <property type="entry name" value="INH-QAR"/>
</dbReference>
<dbReference type="InterPro" id="IPR011008">
    <property type="entry name" value="Dimeric_a/b-barrel"/>
</dbReference>
<dbReference type="SUPFAM" id="SSF54909">
    <property type="entry name" value="Dimeric alpha+beta barrel"/>
    <property type="match status" value="1"/>
</dbReference>
<name>A0ABV8DNM2_9NOCA</name>
<dbReference type="CDD" id="cd03139">
    <property type="entry name" value="GATase1_PfpI_2"/>
    <property type="match status" value="1"/>
</dbReference>
<dbReference type="Gene3D" id="3.40.50.880">
    <property type="match status" value="1"/>
</dbReference>
<dbReference type="Gene3D" id="3.30.70.100">
    <property type="match status" value="1"/>
</dbReference>
<evidence type="ECO:0000313" key="4">
    <source>
        <dbReference type="Proteomes" id="UP001595696"/>
    </source>
</evidence>
<reference evidence="4" key="1">
    <citation type="journal article" date="2019" name="Int. J. Syst. Evol. Microbiol.">
        <title>The Global Catalogue of Microorganisms (GCM) 10K type strain sequencing project: providing services to taxonomists for standard genome sequencing and annotation.</title>
        <authorList>
            <consortium name="The Broad Institute Genomics Platform"/>
            <consortium name="The Broad Institute Genome Sequencing Center for Infectious Disease"/>
            <person name="Wu L."/>
            <person name="Ma J."/>
        </authorList>
    </citation>
    <scope>NUCLEOTIDE SEQUENCE [LARGE SCALE GENOMIC DNA]</scope>
    <source>
        <strain evidence="4">CGMCC 4.7330</strain>
    </source>
</reference>
<keyword evidence="4" id="KW-1185">Reference proteome</keyword>
<organism evidence="3 4">
    <name type="scientific">Nocardia jiangsuensis</name>
    <dbReference type="NCBI Taxonomy" id="1691563"/>
    <lineage>
        <taxon>Bacteria</taxon>
        <taxon>Bacillati</taxon>
        <taxon>Actinomycetota</taxon>
        <taxon>Actinomycetes</taxon>
        <taxon>Mycobacteriales</taxon>
        <taxon>Nocardiaceae</taxon>
        <taxon>Nocardia</taxon>
    </lineage>
</organism>